<protein>
    <submittedName>
        <fullName evidence="1">Uncharacterized protein</fullName>
    </submittedName>
</protein>
<dbReference type="RefSeq" id="WP_184514137.1">
    <property type="nucleotide sequence ID" value="NZ_CP050292.1"/>
</dbReference>
<evidence type="ECO:0000313" key="2">
    <source>
        <dbReference type="Proteomes" id="UP000515291"/>
    </source>
</evidence>
<evidence type="ECO:0000313" key="1">
    <source>
        <dbReference type="EMBL" id="QND69817.1"/>
    </source>
</evidence>
<organism evidence="1 2">
    <name type="scientific">Tardiphaga robiniae</name>
    <dbReference type="NCBI Taxonomy" id="943830"/>
    <lineage>
        <taxon>Bacteria</taxon>
        <taxon>Pseudomonadati</taxon>
        <taxon>Pseudomonadota</taxon>
        <taxon>Alphaproteobacteria</taxon>
        <taxon>Hyphomicrobiales</taxon>
        <taxon>Nitrobacteraceae</taxon>
        <taxon>Tardiphaga</taxon>
    </lineage>
</organism>
<dbReference type="AlphaFoldDB" id="A0A7G6TST5"/>
<name>A0A7G6TST5_9BRAD</name>
<sequence>MIDKHRPHIRSLPPTSAVDQTIGAVLGEDDAGFFLDLQAVTATRFIEIAENEFLPDDNYFHMAFAHRKIVRLAPLLHSAHHLRPSGKISALTLINEVEY</sequence>
<dbReference type="KEGG" id="trb:HB776_00035"/>
<reference evidence="2" key="1">
    <citation type="journal article" date="2020" name="Mol. Plant Microbe">
        <title>Rhizobial microsymbionts of the narrowly endemic Oxytropis species growing in Kamchatka are characterized by significant genetic diversity and possess a set of genes that are associated with T3SS and T6SS secretion systems and can affect the development of symbiosis.</title>
        <authorList>
            <person name="Safronova V."/>
            <person name="Guro P."/>
            <person name="Sazanova A."/>
            <person name="Kuznetsova I."/>
            <person name="Belimov A."/>
            <person name="Yakubov V."/>
            <person name="Chirak E."/>
            <person name="Afonin A."/>
            <person name="Gogolev Y."/>
            <person name="Andronov E."/>
            <person name="Tikhonovich I."/>
        </authorList>
    </citation>
    <scope>NUCLEOTIDE SEQUENCE [LARGE SCALE GENOMIC DNA]</scope>
    <source>
        <strain evidence="2">581</strain>
    </source>
</reference>
<gene>
    <name evidence="1" type="ORF">HB776_00035</name>
</gene>
<dbReference type="EMBL" id="CP050292">
    <property type="protein sequence ID" value="QND69817.1"/>
    <property type="molecule type" value="Genomic_DNA"/>
</dbReference>
<accession>A0A7G6TST5</accession>
<proteinExistence type="predicted"/>
<dbReference type="Proteomes" id="UP000515291">
    <property type="component" value="Chromosome"/>
</dbReference>